<dbReference type="RefSeq" id="WP_188038641.1">
    <property type="nucleotide sequence ID" value="NZ_JACVHF010000002.1"/>
</dbReference>
<reference evidence="3 4" key="1">
    <citation type="submission" date="2020-07" db="EMBL/GenBank/DDBJ databases">
        <title>Draft whole-genome sequence of Heliobacterium chlorum DSM 3682, type strain.</title>
        <authorList>
            <person name="Kyndt J.A."/>
            <person name="Meyer T.E."/>
            <person name="Imhoff J.F."/>
        </authorList>
    </citation>
    <scope>NUCLEOTIDE SEQUENCE [LARGE SCALE GENOMIC DNA]</scope>
    <source>
        <strain evidence="3 4">DSM 3682</strain>
    </source>
</reference>
<accession>A0ABR7SYI2</accession>
<dbReference type="InterPro" id="IPR010982">
    <property type="entry name" value="Lambda_DNA-bd_dom_sf"/>
</dbReference>
<evidence type="ECO:0000313" key="3">
    <source>
        <dbReference type="EMBL" id="MBC9783481.1"/>
    </source>
</evidence>
<name>A0ABR7SYI2_HELCL</name>
<protein>
    <submittedName>
        <fullName evidence="3">Helix-turn-helix transcriptional regulator</fullName>
    </submittedName>
</protein>
<dbReference type="EMBL" id="JACVHF010000002">
    <property type="protein sequence ID" value="MBC9783481.1"/>
    <property type="molecule type" value="Genomic_DNA"/>
</dbReference>
<gene>
    <name evidence="3" type="ORF">H1S01_03015</name>
</gene>
<dbReference type="SUPFAM" id="SSF47413">
    <property type="entry name" value="lambda repressor-like DNA-binding domains"/>
    <property type="match status" value="1"/>
</dbReference>
<feature type="domain" description="HTH cro/C1-type" evidence="2">
    <location>
        <begin position="11"/>
        <end position="66"/>
    </location>
</feature>
<sequence length="136" mass="15207">MISGITFGNRVRLLREKAGISLNKMAKQLNVSSGYLSNLESGKTENVSVDFLKSLQEQLGLQACLICGHAVENKECSGLETTLQLRVYRVQEILNDMAKTNPEQSECLLQLLEHGLTGLKDHQVPEKIKVEREVMH</sequence>
<dbReference type="PANTHER" id="PTHR46797:SF1">
    <property type="entry name" value="METHYLPHOSPHONATE SYNTHASE"/>
    <property type="match status" value="1"/>
</dbReference>
<proteinExistence type="predicted"/>
<organism evidence="3 4">
    <name type="scientific">Heliobacterium chlorum</name>
    <dbReference type="NCBI Taxonomy" id="2698"/>
    <lineage>
        <taxon>Bacteria</taxon>
        <taxon>Bacillati</taxon>
        <taxon>Bacillota</taxon>
        <taxon>Clostridia</taxon>
        <taxon>Eubacteriales</taxon>
        <taxon>Heliobacteriaceae</taxon>
        <taxon>Heliobacterium</taxon>
    </lineage>
</organism>
<dbReference type="Proteomes" id="UP000617402">
    <property type="component" value="Unassembled WGS sequence"/>
</dbReference>
<evidence type="ECO:0000259" key="2">
    <source>
        <dbReference type="PROSITE" id="PS50943"/>
    </source>
</evidence>
<dbReference type="Pfam" id="PF12844">
    <property type="entry name" value="HTH_19"/>
    <property type="match status" value="1"/>
</dbReference>
<dbReference type="PROSITE" id="PS50943">
    <property type="entry name" value="HTH_CROC1"/>
    <property type="match status" value="1"/>
</dbReference>
<dbReference type="SMART" id="SM00530">
    <property type="entry name" value="HTH_XRE"/>
    <property type="match status" value="1"/>
</dbReference>
<dbReference type="PANTHER" id="PTHR46797">
    <property type="entry name" value="HTH-TYPE TRANSCRIPTIONAL REGULATOR"/>
    <property type="match status" value="1"/>
</dbReference>
<evidence type="ECO:0000313" key="4">
    <source>
        <dbReference type="Proteomes" id="UP000617402"/>
    </source>
</evidence>
<dbReference type="Gene3D" id="1.10.260.40">
    <property type="entry name" value="lambda repressor-like DNA-binding domains"/>
    <property type="match status" value="1"/>
</dbReference>
<keyword evidence="1" id="KW-0238">DNA-binding</keyword>
<comment type="caution">
    <text evidence="3">The sequence shown here is derived from an EMBL/GenBank/DDBJ whole genome shotgun (WGS) entry which is preliminary data.</text>
</comment>
<keyword evidence="4" id="KW-1185">Reference proteome</keyword>
<dbReference type="InterPro" id="IPR050807">
    <property type="entry name" value="TransReg_Diox_bact_type"/>
</dbReference>
<dbReference type="CDD" id="cd00093">
    <property type="entry name" value="HTH_XRE"/>
    <property type="match status" value="1"/>
</dbReference>
<evidence type="ECO:0000256" key="1">
    <source>
        <dbReference type="ARBA" id="ARBA00023125"/>
    </source>
</evidence>
<dbReference type="InterPro" id="IPR001387">
    <property type="entry name" value="Cro/C1-type_HTH"/>
</dbReference>